<dbReference type="Proteomes" id="UP000436989">
    <property type="component" value="Unassembled WGS sequence"/>
</dbReference>
<feature type="domain" description="Transcriptional regulator LacI/GalR-like sensor" evidence="5">
    <location>
        <begin position="45"/>
        <end position="214"/>
    </location>
</feature>
<feature type="region of interest" description="Disordered" evidence="4">
    <location>
        <begin position="1"/>
        <end position="33"/>
    </location>
</feature>
<evidence type="ECO:0000256" key="1">
    <source>
        <dbReference type="ARBA" id="ARBA00023015"/>
    </source>
</evidence>
<proteinExistence type="predicted"/>
<dbReference type="PANTHER" id="PTHR30146:SF109">
    <property type="entry name" value="HTH-TYPE TRANSCRIPTIONAL REGULATOR GALS"/>
    <property type="match status" value="1"/>
</dbReference>
<dbReference type="SUPFAM" id="SSF53822">
    <property type="entry name" value="Periplasmic binding protein-like I"/>
    <property type="match status" value="1"/>
</dbReference>
<evidence type="ECO:0000313" key="7">
    <source>
        <dbReference type="Proteomes" id="UP000436989"/>
    </source>
</evidence>
<evidence type="ECO:0000256" key="3">
    <source>
        <dbReference type="ARBA" id="ARBA00023163"/>
    </source>
</evidence>
<name>A0A6N8GPT3_9MICC</name>
<evidence type="ECO:0000256" key="4">
    <source>
        <dbReference type="SAM" id="MobiDB-lite"/>
    </source>
</evidence>
<keyword evidence="3" id="KW-0804">Transcription</keyword>
<dbReference type="EMBL" id="WOGU01000024">
    <property type="protein sequence ID" value="MUN64908.1"/>
    <property type="molecule type" value="Genomic_DNA"/>
</dbReference>
<sequence length="222" mass="23923">MKHPPRVSSPMIALENPCPPVATSQASATSTTSSATRYQNSHAAAHHLLSQGARSILYFEEALAISTIAHRQKGFTRAMPEVPEATSTTIHLPTRRFENTGPQWRAEEAYRACTDLITSGAAFDAIATGDDYFALGVLKALAEHDIHAPDEVQAVRYGGLPFAPWTSPALTSVKLPARLIGELAVSMLLQRLAGDTSTPIERLIKPELVVRSSSGTRKTVPK</sequence>
<dbReference type="GO" id="GO:0000976">
    <property type="term" value="F:transcription cis-regulatory region binding"/>
    <property type="evidence" value="ECO:0007669"/>
    <property type="project" value="TreeGrafter"/>
</dbReference>
<comment type="caution">
    <text evidence="6">The sequence shown here is derived from an EMBL/GenBank/DDBJ whole genome shotgun (WGS) entry which is preliminary data.</text>
</comment>
<dbReference type="PANTHER" id="PTHR30146">
    <property type="entry name" value="LACI-RELATED TRANSCRIPTIONAL REPRESSOR"/>
    <property type="match status" value="1"/>
</dbReference>
<dbReference type="InterPro" id="IPR028082">
    <property type="entry name" value="Peripla_BP_I"/>
</dbReference>
<gene>
    <name evidence="6" type="ORF">GMA12_17475</name>
</gene>
<evidence type="ECO:0000313" key="6">
    <source>
        <dbReference type="EMBL" id="MUN64908.1"/>
    </source>
</evidence>
<protein>
    <recommendedName>
        <fullName evidence="5">Transcriptional regulator LacI/GalR-like sensor domain-containing protein</fullName>
    </recommendedName>
</protein>
<dbReference type="AlphaFoldDB" id="A0A6N8GPT3"/>
<reference evidence="6 7" key="1">
    <citation type="submission" date="2019-12" db="EMBL/GenBank/DDBJ databases">
        <authorList>
            <person name="Shi Y."/>
        </authorList>
    </citation>
    <scope>NUCLEOTIDE SEQUENCE [LARGE SCALE GENOMIC DNA]</scope>
    <source>
        <strain evidence="6 7">JCM 17929</strain>
    </source>
</reference>
<feature type="compositionally biased region" description="Low complexity" evidence="4">
    <location>
        <begin position="22"/>
        <end position="33"/>
    </location>
</feature>
<evidence type="ECO:0000259" key="5">
    <source>
        <dbReference type="Pfam" id="PF13377"/>
    </source>
</evidence>
<keyword evidence="2" id="KW-0238">DNA-binding</keyword>
<accession>A0A6N8GPT3</accession>
<dbReference type="CDD" id="cd06267">
    <property type="entry name" value="PBP1_LacI_sugar_binding-like"/>
    <property type="match status" value="1"/>
</dbReference>
<evidence type="ECO:0000256" key="2">
    <source>
        <dbReference type="ARBA" id="ARBA00023125"/>
    </source>
</evidence>
<organism evidence="6 7">
    <name type="scientific">Kocuria sediminis</name>
    <dbReference type="NCBI Taxonomy" id="1038857"/>
    <lineage>
        <taxon>Bacteria</taxon>
        <taxon>Bacillati</taxon>
        <taxon>Actinomycetota</taxon>
        <taxon>Actinomycetes</taxon>
        <taxon>Micrococcales</taxon>
        <taxon>Micrococcaceae</taxon>
        <taxon>Kocuria</taxon>
    </lineage>
</organism>
<dbReference type="InterPro" id="IPR046335">
    <property type="entry name" value="LacI/GalR-like_sensor"/>
</dbReference>
<dbReference type="Pfam" id="PF13377">
    <property type="entry name" value="Peripla_BP_3"/>
    <property type="match status" value="1"/>
</dbReference>
<dbReference type="Gene3D" id="3.40.50.2300">
    <property type="match status" value="1"/>
</dbReference>
<keyword evidence="7" id="KW-1185">Reference proteome</keyword>
<dbReference type="GO" id="GO:0003700">
    <property type="term" value="F:DNA-binding transcription factor activity"/>
    <property type="evidence" value="ECO:0007669"/>
    <property type="project" value="TreeGrafter"/>
</dbReference>
<keyword evidence="1" id="KW-0805">Transcription regulation</keyword>